<evidence type="ECO:0000313" key="1">
    <source>
        <dbReference type="EMBL" id="AOY83349.1"/>
    </source>
</evidence>
<dbReference type="InterPro" id="IPR006059">
    <property type="entry name" value="SBP"/>
</dbReference>
<evidence type="ECO:0000313" key="2">
    <source>
        <dbReference type="Proteomes" id="UP000176944"/>
    </source>
</evidence>
<name>A0A1D9G6S4_MOOP1</name>
<protein>
    <submittedName>
        <fullName evidence="1">ABC transporter substrate-binding protein</fullName>
    </submittedName>
</protein>
<dbReference type="PANTHER" id="PTHR43649">
    <property type="entry name" value="ARABINOSE-BINDING PROTEIN-RELATED"/>
    <property type="match status" value="1"/>
</dbReference>
<sequence length="470" mass="52955">MTSRREFTRLSLFLLGLGLANCTQTPNQPSPKGNLSSEDAQLRIWWMLGYLPEENEVIVEIVRGWEKESGLKAELRLVPPNTISQDTLKAIDQGNAPDVVFTTDGNFDLFPNLAWTNKLADVSDLLNPIKYDFFPTALQAVYYGNNITKKRSYYAVPIAQTTVHVHYWRSLLEEVGLSDREIPQQWDAFWNFWKQAQNKLRARGRKNIYGLGLCMSAVQADTLQIFEQFLEAYNVKILNEKGQLLLDAPDARQGIIAALKQYASFYQDGYVPPRAVEWTGAGNNVSFLESESLMTLNSTVGIPGTQKLEQNQYNQQAAERYFKQIVTGGWPKKPDGGTLRLISTVKQIVIPKAAKNQKAAKSFLSYLLQPENLNRLLKEGSKGRILPVMTPLFKDPFWGKPTDPHLASGIRQYQQPNRPSYTVFHPAYSLVSSQNVWAKAILGIIQQDLSPKQAANGAIAQIKEIFAQSR</sequence>
<dbReference type="Proteomes" id="UP000176944">
    <property type="component" value="Chromosome"/>
</dbReference>
<dbReference type="PANTHER" id="PTHR43649:SF12">
    <property type="entry name" value="DIACETYLCHITOBIOSE BINDING PROTEIN DASA"/>
    <property type="match status" value="1"/>
</dbReference>
<proteinExistence type="predicted"/>
<dbReference type="Pfam" id="PF13416">
    <property type="entry name" value="SBP_bac_8"/>
    <property type="match status" value="1"/>
</dbReference>
<organism evidence="1 2">
    <name type="scientific">Moorena producens (strain JHB)</name>
    <dbReference type="NCBI Taxonomy" id="1454205"/>
    <lineage>
        <taxon>Bacteria</taxon>
        <taxon>Bacillati</taxon>
        <taxon>Cyanobacteriota</taxon>
        <taxon>Cyanophyceae</taxon>
        <taxon>Coleofasciculales</taxon>
        <taxon>Coleofasciculaceae</taxon>
        <taxon>Moorena</taxon>
    </lineage>
</organism>
<reference evidence="2" key="1">
    <citation type="submission" date="2016-10" db="EMBL/GenBank/DDBJ databases">
        <title>Comparative genomics uncovers the prolific and rare metabolic potential of the cyanobacterial genus Moorea.</title>
        <authorList>
            <person name="Leao T."/>
            <person name="Castelao G."/>
            <person name="Korobeynikov A."/>
            <person name="Monroe E.A."/>
            <person name="Podell S."/>
            <person name="Glukhov E."/>
            <person name="Allen E."/>
            <person name="Gerwick W.H."/>
            <person name="Gerwick L."/>
        </authorList>
    </citation>
    <scope>NUCLEOTIDE SEQUENCE [LARGE SCALE GENOMIC DNA]</scope>
    <source>
        <strain evidence="2">JHB</strain>
    </source>
</reference>
<dbReference type="SUPFAM" id="SSF53850">
    <property type="entry name" value="Periplasmic binding protein-like II"/>
    <property type="match status" value="1"/>
</dbReference>
<gene>
    <name evidence="1" type="ORF">BJP36_28950</name>
</gene>
<dbReference type="Gene3D" id="3.40.190.10">
    <property type="entry name" value="Periplasmic binding protein-like II"/>
    <property type="match status" value="1"/>
</dbReference>
<accession>A0A1D9G6S4</accession>
<dbReference type="AlphaFoldDB" id="A0A1D9G6S4"/>
<dbReference type="InterPro" id="IPR050490">
    <property type="entry name" value="Bact_solute-bd_prot1"/>
</dbReference>
<dbReference type="EMBL" id="CP017708">
    <property type="protein sequence ID" value="AOY83349.1"/>
    <property type="molecule type" value="Genomic_DNA"/>
</dbReference>